<dbReference type="InterPro" id="IPR023997">
    <property type="entry name" value="TonB-dep_OMP_SusC/RagA_CS"/>
</dbReference>
<proteinExistence type="inferred from homology"/>
<dbReference type="NCBIfam" id="TIGR04056">
    <property type="entry name" value="OMP_RagA_SusC"/>
    <property type="match status" value="1"/>
</dbReference>
<dbReference type="RefSeq" id="WP_219427540.1">
    <property type="nucleotide sequence ID" value="NZ_JAHXRD010000006.1"/>
</dbReference>
<protein>
    <submittedName>
        <fullName evidence="4">TonB-dependent receptor</fullName>
    </submittedName>
</protein>
<organism evidence="4 5">
    <name type="scientific">Segatella salivae</name>
    <dbReference type="NCBI Taxonomy" id="228604"/>
    <lineage>
        <taxon>Bacteria</taxon>
        <taxon>Pseudomonadati</taxon>
        <taxon>Bacteroidota</taxon>
        <taxon>Bacteroidia</taxon>
        <taxon>Bacteroidales</taxon>
        <taxon>Prevotellaceae</taxon>
        <taxon>Segatella</taxon>
    </lineage>
</organism>
<dbReference type="AlphaFoldDB" id="A0AAW4NS58"/>
<dbReference type="EMBL" id="JAHXRF010000005">
    <property type="protein sequence ID" value="MBW4865277.1"/>
    <property type="molecule type" value="Genomic_DNA"/>
</dbReference>
<comment type="subcellular location">
    <subcellularLocation>
        <location evidence="1">Cell outer membrane</location>
        <topology evidence="1">Multi-pass membrane protein</topology>
    </subcellularLocation>
</comment>
<dbReference type="InterPro" id="IPR012910">
    <property type="entry name" value="Plug_dom"/>
</dbReference>
<dbReference type="InterPro" id="IPR023996">
    <property type="entry name" value="TonB-dep_OMP_SusC/RagA"/>
</dbReference>
<accession>A0AAW4NS58</accession>
<evidence type="ECO:0000256" key="2">
    <source>
        <dbReference type="SAM" id="SignalP"/>
    </source>
</evidence>
<reference evidence="4" key="1">
    <citation type="submission" date="2021-07" db="EMBL/GenBank/DDBJ databases">
        <title>Genomic diversity and antimicrobial resistance of Prevotella spp. isolated from chronic lung disease airways.</title>
        <authorList>
            <person name="Webb K.A."/>
            <person name="Olagoke O.S."/>
            <person name="Baird T."/>
            <person name="Neill J."/>
            <person name="Pham A."/>
            <person name="Wells T.J."/>
            <person name="Ramsay K.A."/>
            <person name="Bell S.C."/>
            <person name="Sarovich D.S."/>
            <person name="Price E.P."/>
        </authorList>
    </citation>
    <scope>NUCLEOTIDE SEQUENCE</scope>
    <source>
        <strain evidence="4">SCHI0047.S.3</strain>
    </source>
</reference>
<feature type="signal peptide" evidence="2">
    <location>
        <begin position="1"/>
        <end position="32"/>
    </location>
</feature>
<evidence type="ECO:0000259" key="3">
    <source>
        <dbReference type="Pfam" id="PF07715"/>
    </source>
</evidence>
<keyword evidence="1" id="KW-0812">Transmembrane</keyword>
<dbReference type="GO" id="GO:0009279">
    <property type="term" value="C:cell outer membrane"/>
    <property type="evidence" value="ECO:0007669"/>
    <property type="project" value="UniProtKB-SubCell"/>
</dbReference>
<sequence length="1088" mass="122111">MKNKSPFRLHRLSIGVAVVSALALSPTLGVQASQLTKLSQTKSKEQLIVKGKVVDQQNKEELIGASIAVKGLSTGAVTDAHGDFTISVPYADATLVVSFIGYQPVEVKLGGRSTLTIELTEDAKALEEVVAVGHIKQRKETMTGAVATITTKDLAQSPTANLNNALAGRLPGLIANQYAGGEPGVDRAEVFIRGKATFNAQNPIVIIDGIERDMTYLSADEIETFTILKDASATAQYGIRGANGVVVITTKRGQNSDKASVNFKASYGFNKAVKFPSYLGSADYMVLHNEAMINDARMNGLSDDEISRLNLFTQKAIDAHRAGIGYNWDYFDYAFKTAPQQDYTLSIRGGNERVKYFVMANYFNQGTNLRHNSEKTNGSESRFRRYNIRSNIDINITKNFWAKFDLGGRITDRTSPGTSAATIVTIANTQPPYLPITLEDNGNEANRKIFAQNPNGVLFGTQLYRYNILGELSRTGYQNEKNTYFEGALTLGHNLDFITKGLKIEGMISYDFQGSRWIVRDIPYYNEGYKRFPGYATFEPVAGVDVYNDPTVPYKGAYGGGNRYNIDQNRNNEARNNPQDSRYYAQVKLEYNRTFGHDHEVGALFLINRSERNYNNDPYYRYQGMTGHASYYYQRKYLAEFNFGYNGSENFARGKRYGFFPSGSLGWVISNEKFMRATQSWLDYLKIRASYGLVGSDMLPSDRFAYLAYYGGDNGYHFGPNLNSWIDGNGEARLASTALTWEKAKKVNLGIDMTLFRQRLSISCDVFTEKRFDILTNLNTSAGADIQRMNFPGVVGASAPWINSSKIKNYGVDFEVTWQDKIGRDFRYFIKPNFTFARNKIEYTNEIDWGKNTWRQATGKPMNSNFTYVFDHFVANQAEADALNTLGIQGSFGKLIPGDVVYKDMNGDKVIDDKDRAAQGYPRCPEIMFGIPMGFSYKGFDFSILFQGATNSSILLNGAAVYDFPNFHNDKMGKVKPMHLKRWTPETAENAKYPALHLGTHNNNKNVHSSLFLYDASYVRLKNIEIGYSLPYQLIKVANLQQVRFYIQGQNLLTWDKLGDVDVDPETNSNGTWYPIQKVFNFGVNIIF</sequence>
<keyword evidence="4" id="KW-0675">Receptor</keyword>
<dbReference type="Pfam" id="PF13715">
    <property type="entry name" value="CarbopepD_reg_2"/>
    <property type="match status" value="1"/>
</dbReference>
<name>A0AAW4NS58_9BACT</name>
<keyword evidence="1" id="KW-0998">Cell outer membrane</keyword>
<keyword evidence="1" id="KW-1134">Transmembrane beta strand</keyword>
<feature type="domain" description="TonB-dependent receptor plug" evidence="3">
    <location>
        <begin position="139"/>
        <end position="245"/>
    </location>
</feature>
<evidence type="ECO:0000313" key="5">
    <source>
        <dbReference type="Proteomes" id="UP001196873"/>
    </source>
</evidence>
<keyword evidence="2" id="KW-0732">Signal</keyword>
<dbReference type="Pfam" id="PF07715">
    <property type="entry name" value="Plug"/>
    <property type="match status" value="1"/>
</dbReference>
<dbReference type="NCBIfam" id="TIGR04057">
    <property type="entry name" value="SusC_RagA_signa"/>
    <property type="match status" value="1"/>
</dbReference>
<keyword evidence="1" id="KW-0813">Transport</keyword>
<gene>
    <name evidence="4" type="ORF">KZY68_04445</name>
</gene>
<dbReference type="PROSITE" id="PS52016">
    <property type="entry name" value="TONB_DEPENDENT_REC_3"/>
    <property type="match status" value="1"/>
</dbReference>
<evidence type="ECO:0000256" key="1">
    <source>
        <dbReference type="PROSITE-ProRule" id="PRU01360"/>
    </source>
</evidence>
<keyword evidence="1" id="KW-0472">Membrane</keyword>
<dbReference type="InterPro" id="IPR039426">
    <property type="entry name" value="TonB-dep_rcpt-like"/>
</dbReference>
<comment type="caution">
    <text evidence="4">The sequence shown here is derived from an EMBL/GenBank/DDBJ whole genome shotgun (WGS) entry which is preliminary data.</text>
</comment>
<evidence type="ECO:0000313" key="4">
    <source>
        <dbReference type="EMBL" id="MBW4865277.1"/>
    </source>
</evidence>
<dbReference type="Proteomes" id="UP001196873">
    <property type="component" value="Unassembled WGS sequence"/>
</dbReference>
<comment type="similarity">
    <text evidence="1">Belongs to the TonB-dependent receptor family.</text>
</comment>
<feature type="chain" id="PRO_5043969198" evidence="2">
    <location>
        <begin position="33"/>
        <end position="1088"/>
    </location>
</feature>
<dbReference type="FunFam" id="2.170.130.10:FF:000003">
    <property type="entry name" value="SusC/RagA family TonB-linked outer membrane protein"/>
    <property type="match status" value="1"/>
</dbReference>